<dbReference type="AlphaFoldDB" id="A0A401P912"/>
<dbReference type="GO" id="GO:0007411">
    <property type="term" value="P:axon guidance"/>
    <property type="evidence" value="ECO:0007669"/>
    <property type="project" value="TreeGrafter"/>
</dbReference>
<dbReference type="GO" id="GO:0005524">
    <property type="term" value="F:ATP binding"/>
    <property type="evidence" value="ECO:0007669"/>
    <property type="project" value="UniProtKB-KW"/>
</dbReference>
<name>A0A401P912_SCYTO</name>
<dbReference type="Proteomes" id="UP000288216">
    <property type="component" value="Unassembled WGS sequence"/>
</dbReference>
<evidence type="ECO:0000256" key="3">
    <source>
        <dbReference type="ARBA" id="ARBA00022729"/>
    </source>
</evidence>
<evidence type="ECO:0000256" key="2">
    <source>
        <dbReference type="ARBA" id="ARBA00022692"/>
    </source>
</evidence>
<dbReference type="GO" id="GO:0005886">
    <property type="term" value="C:plasma membrane"/>
    <property type="evidence" value="ECO:0007669"/>
    <property type="project" value="TreeGrafter"/>
</dbReference>
<dbReference type="SMART" id="SM00060">
    <property type="entry name" value="FN3"/>
    <property type="match status" value="1"/>
</dbReference>
<dbReference type="Gene3D" id="2.60.40.10">
    <property type="entry name" value="Immunoglobulins"/>
    <property type="match status" value="1"/>
</dbReference>
<dbReference type="SUPFAM" id="SSF49265">
    <property type="entry name" value="Fibronectin type III"/>
    <property type="match status" value="1"/>
</dbReference>
<keyword evidence="11" id="KW-1185">Reference proteome</keyword>
<evidence type="ECO:0000259" key="9">
    <source>
        <dbReference type="PROSITE" id="PS50853"/>
    </source>
</evidence>
<dbReference type="Gene3D" id="2.10.50.10">
    <property type="entry name" value="Tumor Necrosis Factor Receptor, subunit A, domain 2"/>
    <property type="match status" value="1"/>
</dbReference>
<evidence type="ECO:0000256" key="7">
    <source>
        <dbReference type="ARBA" id="ARBA00023136"/>
    </source>
</evidence>
<dbReference type="PANTHER" id="PTHR46877">
    <property type="entry name" value="EPH RECEPTOR A5"/>
    <property type="match status" value="1"/>
</dbReference>
<evidence type="ECO:0000256" key="6">
    <source>
        <dbReference type="ARBA" id="ARBA00022989"/>
    </source>
</evidence>
<keyword evidence="7" id="KW-0472">Membrane</keyword>
<comment type="caution">
    <text evidence="10">The sequence shown here is derived from an EMBL/GenBank/DDBJ whole genome shotgun (WGS) entry which is preliminary data.</text>
</comment>
<evidence type="ECO:0000256" key="4">
    <source>
        <dbReference type="ARBA" id="ARBA00022741"/>
    </source>
</evidence>
<sequence length="203" mass="22063">MSAGEAGCSLCPEHSYTEEAGSMQCHCKDDYYRLPLDPPSVPCTKPPTAPQTLGYSTRQSAVVLDWKPPEDSGGRTDITYNALCSRCAVTLQACGPCDSRIEFVPQQLGLVDTAVTVVNLLPYVNYTFRVEAVNGVSDLSPAPRMYVEITVAMSQGGWQPVVRTAVIWCAMLSLCNTIRITKDKNRIQRSAGLNKTVLVSALN</sequence>
<protein>
    <recommendedName>
        <fullName evidence="9">Fibronectin type-III domain-containing protein</fullName>
    </recommendedName>
</protein>
<keyword evidence="3" id="KW-0732">Signal</keyword>
<dbReference type="PROSITE" id="PS50853">
    <property type="entry name" value="FN3"/>
    <property type="match status" value="1"/>
</dbReference>
<keyword evidence="4" id="KW-0547">Nucleotide-binding</keyword>
<dbReference type="InterPro" id="IPR050449">
    <property type="entry name" value="Ephrin_rcpt_TKs"/>
</dbReference>
<keyword evidence="2" id="KW-0812">Transmembrane</keyword>
<evidence type="ECO:0000313" key="10">
    <source>
        <dbReference type="EMBL" id="GCB69657.1"/>
    </source>
</evidence>
<dbReference type="FunFam" id="2.60.40.10:FF:000059">
    <property type="entry name" value="Ephrin type-A receptor 6"/>
    <property type="match status" value="1"/>
</dbReference>
<keyword evidence="5" id="KW-0067">ATP-binding</keyword>
<dbReference type="CDD" id="cd00063">
    <property type="entry name" value="FN3"/>
    <property type="match status" value="1"/>
</dbReference>
<keyword evidence="6" id="KW-1133">Transmembrane helix</keyword>
<evidence type="ECO:0000313" key="11">
    <source>
        <dbReference type="Proteomes" id="UP000288216"/>
    </source>
</evidence>
<dbReference type="InterPro" id="IPR003961">
    <property type="entry name" value="FN3_dom"/>
</dbReference>
<dbReference type="OMA" id="VYSMKQT"/>
<dbReference type="EMBL" id="BFAA01000234">
    <property type="protein sequence ID" value="GCB69657.1"/>
    <property type="molecule type" value="Genomic_DNA"/>
</dbReference>
<dbReference type="STRING" id="75743.A0A401P912"/>
<feature type="domain" description="Fibronectin type-III" evidence="9">
    <location>
        <begin position="46"/>
        <end position="154"/>
    </location>
</feature>
<organism evidence="10 11">
    <name type="scientific">Scyliorhinus torazame</name>
    <name type="common">Cloudy catshark</name>
    <name type="synonym">Catulus torazame</name>
    <dbReference type="NCBI Taxonomy" id="75743"/>
    <lineage>
        <taxon>Eukaryota</taxon>
        <taxon>Metazoa</taxon>
        <taxon>Chordata</taxon>
        <taxon>Craniata</taxon>
        <taxon>Vertebrata</taxon>
        <taxon>Chondrichthyes</taxon>
        <taxon>Elasmobranchii</taxon>
        <taxon>Galeomorphii</taxon>
        <taxon>Galeoidea</taxon>
        <taxon>Carcharhiniformes</taxon>
        <taxon>Scyliorhinidae</taxon>
        <taxon>Scyliorhinus</taxon>
    </lineage>
</organism>
<reference evidence="10 11" key="1">
    <citation type="journal article" date="2018" name="Nat. Ecol. Evol.">
        <title>Shark genomes provide insights into elasmobranch evolution and the origin of vertebrates.</title>
        <authorList>
            <person name="Hara Y"/>
            <person name="Yamaguchi K"/>
            <person name="Onimaru K"/>
            <person name="Kadota M"/>
            <person name="Koyanagi M"/>
            <person name="Keeley SD"/>
            <person name="Tatsumi K"/>
            <person name="Tanaka K"/>
            <person name="Motone F"/>
            <person name="Kageyama Y"/>
            <person name="Nozu R"/>
            <person name="Adachi N"/>
            <person name="Nishimura O"/>
            <person name="Nakagawa R"/>
            <person name="Tanegashima C"/>
            <person name="Kiyatake I"/>
            <person name="Matsumoto R"/>
            <person name="Murakumo K"/>
            <person name="Nishida K"/>
            <person name="Terakita A"/>
            <person name="Kuratani S"/>
            <person name="Sato K"/>
            <person name="Hyodo S Kuraku.S."/>
        </authorList>
    </citation>
    <scope>NUCLEOTIDE SEQUENCE [LARGE SCALE GENOMIC DNA]</scope>
</reference>
<evidence type="ECO:0000256" key="5">
    <source>
        <dbReference type="ARBA" id="ARBA00022840"/>
    </source>
</evidence>
<evidence type="ECO:0000256" key="1">
    <source>
        <dbReference type="ARBA" id="ARBA00004167"/>
    </source>
</evidence>
<dbReference type="GO" id="GO:0030425">
    <property type="term" value="C:dendrite"/>
    <property type="evidence" value="ECO:0007669"/>
    <property type="project" value="TreeGrafter"/>
</dbReference>
<dbReference type="Pfam" id="PF00041">
    <property type="entry name" value="fn3"/>
    <property type="match status" value="1"/>
</dbReference>
<proteinExistence type="predicted"/>
<keyword evidence="8" id="KW-0675">Receptor</keyword>
<evidence type="ECO:0000256" key="8">
    <source>
        <dbReference type="ARBA" id="ARBA00023170"/>
    </source>
</evidence>
<dbReference type="OrthoDB" id="4062651at2759"/>
<accession>A0A401P912</accession>
<dbReference type="InterPro" id="IPR013783">
    <property type="entry name" value="Ig-like_fold"/>
</dbReference>
<dbReference type="GO" id="GO:0005005">
    <property type="term" value="F:transmembrane-ephrin receptor activity"/>
    <property type="evidence" value="ECO:0007669"/>
    <property type="project" value="TreeGrafter"/>
</dbReference>
<dbReference type="PANTHER" id="PTHR46877:SF16">
    <property type="entry name" value="EPHRIN TYPE-A RECEPTOR 10"/>
    <property type="match status" value="1"/>
</dbReference>
<comment type="subcellular location">
    <subcellularLocation>
        <location evidence="1">Membrane</location>
        <topology evidence="1">Single-pass membrane protein</topology>
    </subcellularLocation>
</comment>
<dbReference type="InterPro" id="IPR036116">
    <property type="entry name" value="FN3_sf"/>
</dbReference>
<gene>
    <name evidence="10" type="ORF">scyTo_0001099</name>
</gene>